<gene>
    <name evidence="1" type="ORF">D5086_014582</name>
</gene>
<organism evidence="1 2">
    <name type="scientific">Populus alba</name>
    <name type="common">White poplar</name>
    <dbReference type="NCBI Taxonomy" id="43335"/>
    <lineage>
        <taxon>Eukaryota</taxon>
        <taxon>Viridiplantae</taxon>
        <taxon>Streptophyta</taxon>
        <taxon>Embryophyta</taxon>
        <taxon>Tracheophyta</taxon>
        <taxon>Spermatophyta</taxon>
        <taxon>Magnoliopsida</taxon>
        <taxon>eudicotyledons</taxon>
        <taxon>Gunneridae</taxon>
        <taxon>Pentapetalae</taxon>
        <taxon>rosids</taxon>
        <taxon>fabids</taxon>
        <taxon>Malpighiales</taxon>
        <taxon>Salicaceae</taxon>
        <taxon>Saliceae</taxon>
        <taxon>Populus</taxon>
    </lineage>
</organism>
<keyword evidence="2" id="KW-1185">Reference proteome</keyword>
<dbReference type="EMBL" id="RCHU02000007">
    <property type="protein sequence ID" value="KAL3583521.1"/>
    <property type="molecule type" value="Genomic_DNA"/>
</dbReference>
<accession>A0ACC4BZR2</accession>
<proteinExistence type="predicted"/>
<reference evidence="1 2" key="1">
    <citation type="journal article" date="2024" name="Plant Biotechnol. J.">
        <title>Genome and CRISPR/Cas9 system of a widespread forest tree (Populus alba) in the world.</title>
        <authorList>
            <person name="Liu Y.J."/>
            <person name="Jiang P.F."/>
            <person name="Han X.M."/>
            <person name="Li X.Y."/>
            <person name="Wang H.M."/>
            <person name="Wang Y.J."/>
            <person name="Wang X.X."/>
            <person name="Zeng Q.Y."/>
        </authorList>
    </citation>
    <scope>NUCLEOTIDE SEQUENCE [LARGE SCALE GENOMIC DNA]</scope>
    <source>
        <strain evidence="2">cv. PAL-ZL1</strain>
    </source>
</reference>
<dbReference type="Proteomes" id="UP000309997">
    <property type="component" value="Unassembled WGS sequence"/>
</dbReference>
<evidence type="ECO:0000313" key="1">
    <source>
        <dbReference type="EMBL" id="KAL3583521.1"/>
    </source>
</evidence>
<sequence>MTSTTINSTSVAHISHQSQTISPLRIFATITMFSPTNMPRSVSTLVSACTTFAGSIMLIRSMEKELIPDELRSYLSAAIPYLFTPLSPNITLVIDEHFGVSRNQVYDAAEIYLNTKISPSTERLKIGKTPKQNTISFAIENDEVVTDVYENIKLTWVYVCTKPENSDYEETRRFELSFNKKYKEKVMDRYLPHVLKRSEEIKDKEKVVKLYNREWGSINLEHPSTFDTLALDPELKKMIVDDLKRFLGRKEFYKKVGKAWKRGYLLYGPPGTGKSSLIAAMANYIKFDIYDLELSSLSSNSDLRRVLLSTTSRSILVIEDIDCSAQTRDRQQGGDDNDGSNSKLTLSGLLNFIDGLWSSCGDERIIVFTTNHKDRLDPALLRPDRKMDPDAVKSTLSNLAFGNVIAAAARDYKKEILAQEKLKSSSSFNEEVDLDELMDDPELEKLHADRIAALKKEAEKREALQRKGHGEYREISEGDFLGEVTGTEKAICHFYHKEFYRCKIMDKHLKSLAPRHVDTKFIKLDSENAPFFVAKLGVKTLPCVILFSKGIAIDRLVGFQDIGGKDDFATRTLEIILIKKAFTSNGKGYLEVSLAVIREIIVTQNIARPNCDSEKFDMKHRAINTSIRPFLTFSLTLCGDIWQRLLVGCGIVFYVKSTFLTPMATAVCVPLSPNPVPEMEHSGDERKKRIESLKKKAISASNKFRHSLTRKGRRSSKVMSVEIEDVHDVEELKVVDAFRQVLILEELLPSKHDDYHMMLRFLKARKFDIEKTKQMWSDMLQWRKEFGADTVLEGFEFQELSEVLEHYPQGHHGVDKEGRPVYIEQLGKADPAKLLQVTSMDRYVKYHVREFERTFDAKFPACSLAAKRHIDQSTTILDVQGVGLKSLTKAARDLISRLQKIDGDNYPETLNRMFIINAGSGFRMLWNTIKSFLDPKTTAKIHVLGNKYQSKLLEIIDASELPEFLGGTCTCADKGGCMRSDKGPWNDPEIMKMVQNGDHKCAKKCGSHYPDEKTICEDDLSNSKLHEAPKVESAPQLPQPSFVPEQAYKLEDYQLMVDKSVDMSWKKVVNNADCYTQYDACKAPQAINSPLFTGVMALVTGIVTMIKVTRNVPRKLTDATIYSNPDYCDDTSVKGREQQSPAISGADYMTVLKRMAELEDKVSVLSAKPVSMPPEKEEMLNAAISRVEALEEALMATKKALEDSLAQQAELVAYLEKKKKKKKMLFW</sequence>
<protein>
    <submittedName>
        <fullName evidence="1">Uncharacterized protein</fullName>
    </submittedName>
</protein>
<evidence type="ECO:0000313" key="2">
    <source>
        <dbReference type="Proteomes" id="UP000309997"/>
    </source>
</evidence>
<name>A0ACC4BZR2_POPAL</name>
<comment type="caution">
    <text evidence="1">The sequence shown here is derived from an EMBL/GenBank/DDBJ whole genome shotgun (WGS) entry which is preliminary data.</text>
</comment>